<dbReference type="InterPro" id="IPR015867">
    <property type="entry name" value="N-reg_PII/ATP_PRibTrfase_C"/>
</dbReference>
<dbReference type="GO" id="GO:0006808">
    <property type="term" value="P:regulation of nitrogen utilization"/>
    <property type="evidence" value="ECO:0007669"/>
    <property type="project" value="InterPro"/>
</dbReference>
<dbReference type="AlphaFoldDB" id="A0A7S8FHZ1"/>
<dbReference type="EMBL" id="CP047423">
    <property type="protein sequence ID" value="QPD06176.1"/>
    <property type="molecule type" value="Genomic_DNA"/>
</dbReference>
<accession>A0A7S8FHZ1</accession>
<dbReference type="InterPro" id="IPR002187">
    <property type="entry name" value="N-reg_PII"/>
</dbReference>
<dbReference type="KEGG" id="nkf:Nkreftii_003950"/>
<protein>
    <submittedName>
        <fullName evidence="1">Transcriptional regulator</fullName>
    </submittedName>
</protein>
<gene>
    <name evidence="1" type="ORF">Nkreftii_003950</name>
</gene>
<evidence type="ECO:0000313" key="2">
    <source>
        <dbReference type="Proteomes" id="UP000593737"/>
    </source>
</evidence>
<evidence type="ECO:0000313" key="1">
    <source>
        <dbReference type="EMBL" id="QPD06176.1"/>
    </source>
</evidence>
<reference evidence="1 2" key="1">
    <citation type="journal article" date="2020" name="ISME J.">
        <title>Enrichment and physiological characterization of a novel comammox Nitrospira indicates ammonium inhibition of complete nitrification.</title>
        <authorList>
            <person name="Sakoula D."/>
            <person name="Koch H."/>
            <person name="Frank J."/>
            <person name="Jetten M.S.M."/>
            <person name="van Kessel M.A.H.J."/>
            <person name="Lucker S."/>
        </authorList>
    </citation>
    <scope>NUCLEOTIDE SEQUENCE [LARGE SCALE GENOMIC DNA]</scope>
    <source>
        <strain evidence="1">Comreactor17</strain>
    </source>
</reference>
<dbReference type="Proteomes" id="UP000593737">
    <property type="component" value="Chromosome"/>
</dbReference>
<dbReference type="PROSITE" id="PS51343">
    <property type="entry name" value="PII_GLNB_DOM"/>
    <property type="match status" value="1"/>
</dbReference>
<dbReference type="Gene3D" id="3.30.70.120">
    <property type="match status" value="1"/>
</dbReference>
<name>A0A7S8FHZ1_9BACT</name>
<dbReference type="Pfam" id="PF00543">
    <property type="entry name" value="P-II"/>
    <property type="match status" value="1"/>
</dbReference>
<organism evidence="1 2">
    <name type="scientific">Candidatus Nitrospira kreftii</name>
    <dbReference type="NCBI Taxonomy" id="2652173"/>
    <lineage>
        <taxon>Bacteria</taxon>
        <taxon>Pseudomonadati</taxon>
        <taxon>Nitrospirota</taxon>
        <taxon>Nitrospiria</taxon>
        <taxon>Nitrospirales</taxon>
        <taxon>Nitrospiraceae</taxon>
        <taxon>Nitrospira</taxon>
    </lineage>
</organism>
<dbReference type="InterPro" id="IPR011322">
    <property type="entry name" value="N-reg_PII-like_a/b"/>
</dbReference>
<dbReference type="GO" id="GO:0030234">
    <property type="term" value="F:enzyme regulator activity"/>
    <property type="evidence" value="ECO:0007669"/>
    <property type="project" value="InterPro"/>
</dbReference>
<proteinExistence type="predicted"/>
<dbReference type="SUPFAM" id="SSF54913">
    <property type="entry name" value="GlnB-like"/>
    <property type="match status" value="1"/>
</dbReference>
<sequence>MGSLSLHPMKEIRVIVPGEQRAFVTDLLDRVHASGYTIIGNISGKGHHGVREAHFMFSEQESLEMILTVVPEDKVEPILAGLRPIFERHSGFVYVADVAVSRQEYFGKKHSSGSS</sequence>